<dbReference type="InterPro" id="IPR000182">
    <property type="entry name" value="GNAT_dom"/>
</dbReference>
<dbReference type="CDD" id="cd04301">
    <property type="entry name" value="NAT_SF"/>
    <property type="match status" value="1"/>
</dbReference>
<dbReference type="RefSeq" id="WP_113954105.1">
    <property type="nucleotide sequence ID" value="NZ_QNRT01000002.1"/>
</dbReference>
<reference evidence="2 3" key="1">
    <citation type="submission" date="2018-06" db="EMBL/GenBank/DDBJ databases">
        <title>Genomic Encyclopedia of Type Strains, Phase IV (KMG-IV): sequencing the most valuable type-strain genomes for metagenomic binning, comparative biology and taxonomic classification.</title>
        <authorList>
            <person name="Goeker M."/>
        </authorList>
    </citation>
    <scope>NUCLEOTIDE SEQUENCE [LARGE SCALE GENOMIC DNA]</scope>
    <source>
        <strain evidence="2 3">DSM 24032</strain>
    </source>
</reference>
<dbReference type="GO" id="GO:0016747">
    <property type="term" value="F:acyltransferase activity, transferring groups other than amino-acyl groups"/>
    <property type="evidence" value="ECO:0007669"/>
    <property type="project" value="InterPro"/>
</dbReference>
<dbReference type="Pfam" id="PF13673">
    <property type="entry name" value="Acetyltransf_10"/>
    <property type="match status" value="1"/>
</dbReference>
<sequence length="724" mass="81122">MELNEIDVDASDIKILKQYSNSDHYERYISQVADFADQNKNSFGFNPVAAYRQMSLKGQLWLATGKEHEICGYIMFGGVYPNLRVFQLFVNPLSRGRRIGTKLLDELIKHGNLNKYSFIHAKVAAELPANQFWEKSGFSITQTSQGGSAKSKNRRRINHRLLQLDTPDLLTPITQTTKKSFEYLNRPTLSPPIYALDLNVLFDLVKDRENAAVARDFITKSMNGAIKIVVTQEFITELERTKTNSQDPLLALARALPTLPKFDEIDIAALADELREIIFPQRSKTGRKAKNDLSDLRHLAYSILASVDGFVTGEHSMLARSAELYSKYGVEVISPSEFVFRPDDITQVPTQIDGEPIEIESCRDVLNLSEIPLIAKLRTPDNLIALIESHLKTNKEFEANCLKIAGITIAYCGINFSNTLNGVDIFLFVDESHPQATLAVDHFIERSLRQLPQGKVCRTNLYISLSQIITRETAITKGFIKAPKSNNLIKLAYNGVLDSTNWKSFVDQYYDESGYRISETIPSSDDIVHTGITLKKDSEIYAHSLSLFDFESLISPGVLNHDSRSCVLIPIRESFAIDLLGNTGPQASLFCTKANLLMLEKAYFRSPTRARYIEKGTLIAFYVSGKSSPQEVIGTARVTYSEIKHINDIGPSLSRQGVIDHGELVKVSNKNGNIHVFTFDNFKKLPRPIGFKIAKELGLISAANLATIEKLMNDKLSLLFEAGY</sequence>
<dbReference type="PROSITE" id="PS51186">
    <property type="entry name" value="GNAT"/>
    <property type="match status" value="1"/>
</dbReference>
<keyword evidence="3" id="KW-1185">Reference proteome</keyword>
<keyword evidence="2" id="KW-0808">Transferase</keyword>
<feature type="domain" description="N-acetyltransferase" evidence="1">
    <location>
        <begin position="1"/>
        <end position="167"/>
    </location>
</feature>
<evidence type="ECO:0000313" key="2">
    <source>
        <dbReference type="EMBL" id="RBP51330.1"/>
    </source>
</evidence>
<dbReference type="SUPFAM" id="SSF55729">
    <property type="entry name" value="Acyl-CoA N-acyltransferases (Nat)"/>
    <property type="match status" value="1"/>
</dbReference>
<dbReference type="Proteomes" id="UP000253083">
    <property type="component" value="Unassembled WGS sequence"/>
</dbReference>
<proteinExistence type="predicted"/>
<dbReference type="AlphaFoldDB" id="A0A395JRK3"/>
<gene>
    <name evidence="2" type="ORF">DFR28_102750</name>
</gene>
<dbReference type="OrthoDB" id="7058170at2"/>
<name>A0A395JRK3_9GAMM</name>
<dbReference type="Gene3D" id="3.40.630.30">
    <property type="match status" value="1"/>
</dbReference>
<dbReference type="InterPro" id="IPR016181">
    <property type="entry name" value="Acyl_CoA_acyltransferase"/>
</dbReference>
<organism evidence="2 3">
    <name type="scientific">Arenicella xantha</name>
    <dbReference type="NCBI Taxonomy" id="644221"/>
    <lineage>
        <taxon>Bacteria</taxon>
        <taxon>Pseudomonadati</taxon>
        <taxon>Pseudomonadota</taxon>
        <taxon>Gammaproteobacteria</taxon>
        <taxon>Arenicellales</taxon>
        <taxon>Arenicellaceae</taxon>
        <taxon>Arenicella</taxon>
    </lineage>
</organism>
<evidence type="ECO:0000259" key="1">
    <source>
        <dbReference type="PROSITE" id="PS51186"/>
    </source>
</evidence>
<evidence type="ECO:0000313" key="3">
    <source>
        <dbReference type="Proteomes" id="UP000253083"/>
    </source>
</evidence>
<protein>
    <submittedName>
        <fullName evidence="2">Acetyltransferase (GNAT) family protein</fullName>
    </submittedName>
</protein>
<dbReference type="EMBL" id="QNRT01000002">
    <property type="protein sequence ID" value="RBP51330.1"/>
    <property type="molecule type" value="Genomic_DNA"/>
</dbReference>
<comment type="caution">
    <text evidence="2">The sequence shown here is derived from an EMBL/GenBank/DDBJ whole genome shotgun (WGS) entry which is preliminary data.</text>
</comment>
<dbReference type="InParanoid" id="A0A395JRK3"/>
<accession>A0A395JRK3</accession>